<protein>
    <submittedName>
        <fullName evidence="9">Uncharacterized protein</fullName>
    </submittedName>
</protein>
<feature type="transmembrane region" description="Helical" evidence="8">
    <location>
        <begin position="401"/>
        <end position="424"/>
    </location>
</feature>
<dbReference type="EMBL" id="QAPG01000834">
    <property type="protein sequence ID" value="TDZ28502.1"/>
    <property type="molecule type" value="Genomic_DNA"/>
</dbReference>
<evidence type="ECO:0000256" key="8">
    <source>
        <dbReference type="SAM" id="Phobius"/>
    </source>
</evidence>
<feature type="transmembrane region" description="Helical" evidence="8">
    <location>
        <begin position="469"/>
        <end position="491"/>
    </location>
</feature>
<keyword evidence="6 8" id="KW-0472">Membrane</keyword>
<comment type="caution">
    <text evidence="9">The sequence shown here is derived from an EMBL/GenBank/DDBJ whole genome shotgun (WGS) entry which is preliminary data.</text>
</comment>
<dbReference type="InterPro" id="IPR052427">
    <property type="entry name" value="Glycosyltrans_GT2/GT47"/>
</dbReference>
<keyword evidence="10" id="KW-1185">Reference proteome</keyword>
<keyword evidence="4 8" id="KW-0812">Transmembrane</keyword>
<feature type="transmembrane region" description="Helical" evidence="8">
    <location>
        <begin position="430"/>
        <end position="449"/>
    </location>
</feature>
<sequence length="511" mass="58435">MNFLSTNFRRPPRATPIKLEVIDDDEDRSEAAPEDDHPLHPKVESISLSDIIEKKPSIFFLILIPLIAVYMNLNHINTYLTSLSWETYFYGVFYLRYSRLVLNLVGTYLYEHVPVPQNPRWDSGDVTVVVPTIDPGNPKFTECLQSILENRPRGIRIVTVGDPLLVQCERVAARLRNHYPWSYIHVSSRDHPSKREQVAEAVRHVATELTVLADDHVFWPSRRFLASAIAPFESDRVGVVAPFKRVRRSTPAGEWSVASVLNLVGCCYLQRHNWELRASNALDGGVFVVSGRTAVYRTRFLRSGGLMDRYTREMFFFGMLGGRCLLPDDDNFLTRAAYRLGWDVRWQETDDAAVETTLGDEGVEKFRGQLIRWARTTFRSNPCNLWGGGGLAWQTATRMPFSYVGVYFAALCNFAVLWDAAIVVTFCRSGLYNGVFGGAIWKLLGWIVFSKTVKIWPHFKRYPQDLPLIVFQILFGYVHSFIKFWALITFWDCTWLGRNLEAVDAMANAGH</sequence>
<keyword evidence="5 8" id="KW-1133">Transmembrane helix</keyword>
<evidence type="ECO:0000313" key="9">
    <source>
        <dbReference type="EMBL" id="TDZ28502.1"/>
    </source>
</evidence>
<dbReference type="GO" id="GO:0016020">
    <property type="term" value="C:membrane"/>
    <property type="evidence" value="ECO:0007669"/>
    <property type="project" value="UniProtKB-SubCell"/>
</dbReference>
<evidence type="ECO:0000256" key="5">
    <source>
        <dbReference type="ARBA" id="ARBA00022989"/>
    </source>
</evidence>
<evidence type="ECO:0000313" key="10">
    <source>
        <dbReference type="Proteomes" id="UP000295083"/>
    </source>
</evidence>
<dbReference type="PANTHER" id="PTHR47844:SF1">
    <property type="entry name" value="EXOSTOSIN-LIKE 2"/>
    <property type="match status" value="1"/>
</dbReference>
<evidence type="ECO:0000256" key="6">
    <source>
        <dbReference type="ARBA" id="ARBA00023136"/>
    </source>
</evidence>
<proteinExistence type="predicted"/>
<dbReference type="InterPro" id="IPR029044">
    <property type="entry name" value="Nucleotide-diphossugar_trans"/>
</dbReference>
<evidence type="ECO:0000256" key="7">
    <source>
        <dbReference type="ARBA" id="ARBA00023180"/>
    </source>
</evidence>
<dbReference type="Pfam" id="PF13641">
    <property type="entry name" value="Glyco_tranf_2_3"/>
    <property type="match status" value="1"/>
</dbReference>
<dbReference type="GO" id="GO:0016757">
    <property type="term" value="F:glycosyltransferase activity"/>
    <property type="evidence" value="ECO:0007669"/>
    <property type="project" value="UniProtKB-KW"/>
</dbReference>
<dbReference type="SUPFAM" id="SSF53448">
    <property type="entry name" value="Nucleotide-diphospho-sugar transferases"/>
    <property type="match status" value="1"/>
</dbReference>
<evidence type="ECO:0000256" key="2">
    <source>
        <dbReference type="ARBA" id="ARBA00022676"/>
    </source>
</evidence>
<evidence type="ECO:0000256" key="4">
    <source>
        <dbReference type="ARBA" id="ARBA00022692"/>
    </source>
</evidence>
<organism evidence="9 10">
    <name type="scientific">Colletotrichum spinosum</name>
    <dbReference type="NCBI Taxonomy" id="1347390"/>
    <lineage>
        <taxon>Eukaryota</taxon>
        <taxon>Fungi</taxon>
        <taxon>Dikarya</taxon>
        <taxon>Ascomycota</taxon>
        <taxon>Pezizomycotina</taxon>
        <taxon>Sordariomycetes</taxon>
        <taxon>Hypocreomycetidae</taxon>
        <taxon>Glomerellales</taxon>
        <taxon>Glomerellaceae</taxon>
        <taxon>Colletotrichum</taxon>
        <taxon>Colletotrichum orbiculare species complex</taxon>
    </lineage>
</organism>
<comment type="subcellular location">
    <subcellularLocation>
        <location evidence="1">Membrane</location>
    </subcellularLocation>
</comment>
<evidence type="ECO:0000256" key="1">
    <source>
        <dbReference type="ARBA" id="ARBA00004370"/>
    </source>
</evidence>
<reference evidence="9 10" key="1">
    <citation type="submission" date="2018-11" db="EMBL/GenBank/DDBJ databases">
        <title>Genome sequence and assembly of Colletotrichum spinosum.</title>
        <authorList>
            <person name="Gan P."/>
            <person name="Shirasu K."/>
        </authorList>
    </citation>
    <scope>NUCLEOTIDE SEQUENCE [LARGE SCALE GENOMIC DNA]</scope>
    <source>
        <strain evidence="9 10">CBS 515.97</strain>
    </source>
</reference>
<dbReference type="Proteomes" id="UP000295083">
    <property type="component" value="Unassembled WGS sequence"/>
</dbReference>
<keyword evidence="7" id="KW-0325">Glycoprotein</keyword>
<keyword evidence="2" id="KW-0328">Glycosyltransferase</keyword>
<dbReference type="AlphaFoldDB" id="A0A4R8PS05"/>
<name>A0A4R8PS05_9PEZI</name>
<evidence type="ECO:0000256" key="3">
    <source>
        <dbReference type="ARBA" id="ARBA00022679"/>
    </source>
</evidence>
<keyword evidence="3" id="KW-0808">Transferase</keyword>
<gene>
    <name evidence="9" type="ORF">C8035_v007501</name>
</gene>
<dbReference type="PANTHER" id="PTHR47844">
    <property type="entry name" value="SYNTHASE CPS1, PUTATIVE (AFU_ORTHOLOGUE AFUA_7G02500)-RELATED"/>
    <property type="match status" value="1"/>
</dbReference>
<accession>A0A4R8PS05</accession>